<reference evidence="2" key="1">
    <citation type="submission" date="2013-09" db="EMBL/GenBank/DDBJ databases">
        <title>Corchorus olitorius genome sequencing.</title>
        <authorList>
            <person name="Alam M."/>
            <person name="Haque M.S."/>
            <person name="Islam M.S."/>
            <person name="Emdad E.M."/>
            <person name="Islam M.M."/>
            <person name="Ahmed B."/>
            <person name="Halim A."/>
            <person name="Hossen Q.M.M."/>
            <person name="Hossain M.Z."/>
            <person name="Ahmed R."/>
            <person name="Khan M.M."/>
            <person name="Islam R."/>
            <person name="Rashid M.M."/>
            <person name="Khan S.A."/>
            <person name="Rahman M.S."/>
            <person name="Alam M."/>
            <person name="Yahiya A.S."/>
            <person name="Khan M.S."/>
            <person name="Azam M.S."/>
            <person name="Haque T."/>
            <person name="Lashkar M.Z.H."/>
            <person name="Akhand A.I."/>
            <person name="Morshed G."/>
            <person name="Roy S."/>
            <person name="Uddin K.S."/>
            <person name="Rabeya T."/>
            <person name="Hossain A.S."/>
            <person name="Chowdhury A."/>
            <person name="Snigdha A.R."/>
            <person name="Mortoza M.S."/>
            <person name="Matin S.A."/>
            <person name="Hoque S.M.E."/>
            <person name="Islam M.K."/>
            <person name="Roy D.K."/>
            <person name="Haider R."/>
            <person name="Moosa M.M."/>
            <person name="Elias S.M."/>
            <person name="Hasan A.M."/>
            <person name="Jahan S."/>
            <person name="Shafiuddin M."/>
            <person name="Mahmood N."/>
            <person name="Shommy N.S."/>
        </authorList>
    </citation>
    <scope>NUCLEOTIDE SEQUENCE [LARGE SCALE GENOMIC DNA]</scope>
    <source>
        <strain evidence="2">cv. O-4</strain>
    </source>
</reference>
<keyword evidence="2" id="KW-1185">Reference proteome</keyword>
<evidence type="ECO:0000313" key="1">
    <source>
        <dbReference type="EMBL" id="OMP07627.1"/>
    </source>
</evidence>
<evidence type="ECO:0000313" key="2">
    <source>
        <dbReference type="Proteomes" id="UP000187203"/>
    </source>
</evidence>
<sequence>MGQSEERSSIPPDEKRAGPMIPVAVAFGHINS</sequence>
<comment type="caution">
    <text evidence="1">The sequence shown here is derived from an EMBL/GenBank/DDBJ whole genome shotgun (WGS) entry which is preliminary data.</text>
</comment>
<protein>
    <submittedName>
        <fullName evidence="1">Uncharacterized protein</fullName>
    </submittedName>
</protein>
<dbReference type="EMBL" id="AWUE01013131">
    <property type="protein sequence ID" value="OMP07627.1"/>
    <property type="molecule type" value="Genomic_DNA"/>
</dbReference>
<proteinExistence type="predicted"/>
<dbReference type="Proteomes" id="UP000187203">
    <property type="component" value="Unassembled WGS sequence"/>
</dbReference>
<organism evidence="1 2">
    <name type="scientific">Corchorus olitorius</name>
    <dbReference type="NCBI Taxonomy" id="93759"/>
    <lineage>
        <taxon>Eukaryota</taxon>
        <taxon>Viridiplantae</taxon>
        <taxon>Streptophyta</taxon>
        <taxon>Embryophyta</taxon>
        <taxon>Tracheophyta</taxon>
        <taxon>Spermatophyta</taxon>
        <taxon>Magnoliopsida</taxon>
        <taxon>eudicotyledons</taxon>
        <taxon>Gunneridae</taxon>
        <taxon>Pentapetalae</taxon>
        <taxon>rosids</taxon>
        <taxon>malvids</taxon>
        <taxon>Malvales</taxon>
        <taxon>Malvaceae</taxon>
        <taxon>Grewioideae</taxon>
        <taxon>Apeibeae</taxon>
        <taxon>Corchorus</taxon>
    </lineage>
</organism>
<dbReference type="AlphaFoldDB" id="A0A1R3KKL8"/>
<name>A0A1R3KKL8_9ROSI</name>
<gene>
    <name evidence="1" type="ORF">COLO4_07180</name>
</gene>
<accession>A0A1R3KKL8</accession>